<dbReference type="OrthoDB" id="2734969at2"/>
<dbReference type="InterPro" id="IPR008841">
    <property type="entry name" value="Siphovirus-type_tail_N"/>
</dbReference>
<accession>W6N7H4</accession>
<dbReference type="AlphaFoldDB" id="W6N7H4"/>
<name>W6N7H4_CLOTY</name>
<sequence>MLSFNFGGRNSYDDFGILIAKRPDLPSPKRRVNIINIPGRNSNLRFDEKTYDDITLTVECSVKDTQNLADKIDDIAVWLFEAGEGDLTFSFQPDKKYIAQVVNAIDFKQVYKYFSEFPIIFNCRPFKYAVENNIVIINTSCAKVTNPGTIESEPVISIYGSGDIVFKINGQQISLKGVSEKIIVDSVIQDCYDNAGNNLNGKMTGEFPKLKPGENIMEWSGDVVKAELLPNWRWL</sequence>
<gene>
    <name evidence="2" type="ORF">CTDIVETGP_2531</name>
</gene>
<evidence type="ECO:0000313" key="3">
    <source>
        <dbReference type="Proteomes" id="UP000019482"/>
    </source>
</evidence>
<dbReference type="Pfam" id="PF05709">
    <property type="entry name" value="Sipho_tail"/>
    <property type="match status" value="1"/>
</dbReference>
<keyword evidence="3" id="KW-1185">Reference proteome</keyword>
<feature type="domain" description="Siphovirus-type tail component RIFT-related" evidence="1">
    <location>
        <begin position="16"/>
        <end position="123"/>
    </location>
</feature>
<organism evidence="2 3">
    <name type="scientific">Clostridium tyrobutyricum DIVETGP</name>
    <dbReference type="NCBI Taxonomy" id="1408889"/>
    <lineage>
        <taxon>Bacteria</taxon>
        <taxon>Bacillati</taxon>
        <taxon>Bacillota</taxon>
        <taxon>Clostridia</taxon>
        <taxon>Eubacteriales</taxon>
        <taxon>Clostridiaceae</taxon>
        <taxon>Clostridium</taxon>
    </lineage>
</organism>
<comment type="caution">
    <text evidence="2">The sequence shown here is derived from an EMBL/GenBank/DDBJ whole genome shotgun (WGS) entry which is preliminary data.</text>
</comment>
<dbReference type="EMBL" id="CBXI010000043">
    <property type="protein sequence ID" value="CDL92461.1"/>
    <property type="molecule type" value="Genomic_DNA"/>
</dbReference>
<dbReference type="NCBIfam" id="TIGR01633">
    <property type="entry name" value="phi3626_gp14_N"/>
    <property type="match status" value="1"/>
</dbReference>
<reference evidence="2 3" key="1">
    <citation type="journal article" date="2015" name="Genome Announc.">
        <title>Draft Genome Sequence of Clostridium tyrobutyricum Strain DIVETGP, Isolated from Cow's Milk for Grana Padano Production.</title>
        <authorList>
            <person name="Soggiu A."/>
            <person name="Piras C."/>
            <person name="Gaiarsa S."/>
            <person name="Sassera D."/>
            <person name="Roncada P."/>
            <person name="Bendixen E."/>
            <person name="Brasca M."/>
            <person name="Bonizzi L."/>
        </authorList>
    </citation>
    <scope>NUCLEOTIDE SEQUENCE [LARGE SCALE GENOMIC DNA]</scope>
    <source>
        <strain evidence="2 3">DIVETGP</strain>
    </source>
</reference>
<dbReference type="InterPro" id="IPR006520">
    <property type="entry name" value="Dit_BPSPP_N"/>
</dbReference>
<dbReference type="RefSeq" id="WP_017894910.1">
    <property type="nucleotide sequence ID" value="NZ_CBXI010000043.1"/>
</dbReference>
<protein>
    <submittedName>
        <fullName evidence="2">Phage-related protein</fullName>
    </submittedName>
</protein>
<dbReference type="Proteomes" id="UP000019482">
    <property type="component" value="Unassembled WGS sequence"/>
</dbReference>
<evidence type="ECO:0000313" key="2">
    <source>
        <dbReference type="EMBL" id="CDL92461.1"/>
    </source>
</evidence>
<proteinExistence type="predicted"/>
<evidence type="ECO:0000259" key="1">
    <source>
        <dbReference type="Pfam" id="PF05709"/>
    </source>
</evidence>
<dbReference type="GeneID" id="29419653"/>
<dbReference type="Gene3D" id="2.40.30.200">
    <property type="match status" value="1"/>
</dbReference>